<proteinExistence type="predicted"/>
<protein>
    <submittedName>
        <fullName evidence="3">Uncharacterized protein</fullName>
    </submittedName>
</protein>
<accession>A0A1R1MM32</accession>
<dbReference type="Gene3D" id="1.20.120.1300">
    <property type="entry name" value="Hmd, C-terminal helical subdomain"/>
    <property type="match status" value="1"/>
</dbReference>
<dbReference type="Pfam" id="PF22616">
    <property type="entry name" value="HMD_N"/>
    <property type="match status" value="1"/>
</dbReference>
<dbReference type="SUPFAM" id="SSF48179">
    <property type="entry name" value="6-phosphogluconate dehydrogenase C-terminal domain-like"/>
    <property type="match status" value="1"/>
</dbReference>
<keyword evidence="4" id="KW-1185">Reference proteome</keyword>
<dbReference type="RefSeq" id="WP_076712672.1">
    <property type="nucleotide sequence ID" value="NZ_MOEN01000008.1"/>
</dbReference>
<dbReference type="NCBIfam" id="TIGR01724">
    <property type="entry name" value="hmd_rel"/>
    <property type="match status" value="1"/>
</dbReference>
<dbReference type="STRING" id="1914305.BLW93_03195"/>
<sequence length="356" mass="38929">MKVAVYGFGNQTYYRNVLKVSENLGGEPPYGGSRMALEFAEAGHEVFLSDPRMDTIKPEFKQKLLDAGVKLTTDDVEAAEGADVAVLFTPFRSGLTVKVAEKIIPNLGNDAVIATTCTMPVLVLETSVKNVLFMEDREDIGFSTLHPAAIPGTPQHTHYFIATNELLEEEIVKPHQIEKLKKLAEDTGKKAYLIPAELISPIGDMGVVATASAAISALEYYAVSKSVLKTTKAMTEFQLAQAFQVVSSIIAKYGIEGLVKFLNAEALKKSLKSMLFDEKIQKVSFAAMKSLENISDIEGVIGSFDDMASKFEPKEKTFLSAPSPMLISYMEELAGEDVTRGIVREALKKLYHGEND</sequence>
<gene>
    <name evidence="3" type="ORF">BLW93_03195</name>
</gene>
<feature type="domain" description="5,10-methenyltetrahydromethanopterin hydrogenase N-terminal" evidence="2">
    <location>
        <begin position="66"/>
        <end position="172"/>
    </location>
</feature>
<evidence type="ECO:0000259" key="1">
    <source>
        <dbReference type="Pfam" id="PF03201"/>
    </source>
</evidence>
<evidence type="ECO:0000313" key="4">
    <source>
        <dbReference type="Proteomes" id="UP000187408"/>
    </source>
</evidence>
<dbReference type="OrthoDB" id="10615at2"/>
<dbReference type="InterPro" id="IPR038182">
    <property type="entry name" value="HMD_C_sf"/>
</dbReference>
<organism evidence="3 4">
    <name type="scientific">Desulfurobacterium indicum</name>
    <dbReference type="NCBI Taxonomy" id="1914305"/>
    <lineage>
        <taxon>Bacteria</taxon>
        <taxon>Pseudomonadati</taxon>
        <taxon>Aquificota</taxon>
        <taxon>Aquificia</taxon>
        <taxon>Desulfurobacteriales</taxon>
        <taxon>Desulfurobacteriaceae</taxon>
        <taxon>Desulfurobacterium</taxon>
    </lineage>
</organism>
<dbReference type="InterPro" id="IPR036291">
    <property type="entry name" value="NAD(P)-bd_dom_sf"/>
</dbReference>
<dbReference type="Proteomes" id="UP000187408">
    <property type="component" value="Unassembled WGS sequence"/>
</dbReference>
<dbReference type="Pfam" id="PF03201">
    <property type="entry name" value="HMD"/>
    <property type="match status" value="1"/>
</dbReference>
<dbReference type="AlphaFoldDB" id="A0A1R1MM32"/>
<evidence type="ECO:0000259" key="2">
    <source>
        <dbReference type="Pfam" id="PF22616"/>
    </source>
</evidence>
<evidence type="ECO:0000313" key="3">
    <source>
        <dbReference type="EMBL" id="OMH40809.1"/>
    </source>
</evidence>
<comment type="caution">
    <text evidence="3">The sequence shown here is derived from an EMBL/GenBank/DDBJ whole genome shotgun (WGS) entry which is preliminary data.</text>
</comment>
<dbReference type="InterPro" id="IPR004889">
    <property type="entry name" value="HMD_C"/>
</dbReference>
<dbReference type="Gene3D" id="3.40.50.720">
    <property type="entry name" value="NAD(P)-binding Rossmann-like Domain"/>
    <property type="match status" value="1"/>
</dbReference>
<feature type="domain" description="H2-forming N5,N10-methylenetetrahydromethanopterin dehydrogenase C-terminal" evidence="1">
    <location>
        <begin position="196"/>
        <end position="292"/>
    </location>
</feature>
<name>A0A1R1MM32_9BACT</name>
<reference evidence="3 4" key="1">
    <citation type="submission" date="2016-10" db="EMBL/GenBank/DDBJ databases">
        <title>Genome sequence of a sulfur-reducing bacterium Desulfurobacterium indicum K6013.</title>
        <authorList>
            <person name="Cao J."/>
            <person name="Shao Z."/>
            <person name="Alain K."/>
            <person name="Jebbar M."/>
        </authorList>
    </citation>
    <scope>NUCLEOTIDE SEQUENCE [LARGE SCALE GENOMIC DNA]</scope>
    <source>
        <strain evidence="3 4">K6013</strain>
    </source>
</reference>
<dbReference type="EMBL" id="MOEN01000008">
    <property type="protein sequence ID" value="OMH40809.1"/>
    <property type="molecule type" value="Genomic_DNA"/>
</dbReference>
<dbReference type="NCBIfam" id="NF009208">
    <property type="entry name" value="PRK12557.1"/>
    <property type="match status" value="1"/>
</dbReference>
<dbReference type="SUPFAM" id="SSF51735">
    <property type="entry name" value="NAD(P)-binding Rossmann-fold domains"/>
    <property type="match status" value="1"/>
</dbReference>
<dbReference type="InterPro" id="IPR055205">
    <property type="entry name" value="HMD_N"/>
</dbReference>
<dbReference type="InterPro" id="IPR010063">
    <property type="entry name" value="HMDII/III"/>
</dbReference>
<dbReference type="InterPro" id="IPR008927">
    <property type="entry name" value="6-PGluconate_DH-like_C_sf"/>
</dbReference>